<name>A0AAF0E497_9BASI</name>
<dbReference type="GO" id="GO:0006398">
    <property type="term" value="P:mRNA 3'-end processing by stem-loop binding and cleavage"/>
    <property type="evidence" value="ECO:0007669"/>
    <property type="project" value="InterPro"/>
</dbReference>
<keyword evidence="3 4" id="KW-0539">Nucleus</keyword>
<dbReference type="Pfam" id="PF16661">
    <property type="entry name" value="Lactamase_B_6"/>
    <property type="match status" value="1"/>
</dbReference>
<reference evidence="7" key="1">
    <citation type="submission" date="2023-03" db="EMBL/GenBank/DDBJ databases">
        <title>Mating type loci evolution in Malassezia.</title>
        <authorList>
            <person name="Coelho M.A."/>
        </authorList>
    </citation>
    <scope>NUCLEOTIDE SEQUENCE</scope>
    <source>
        <strain evidence="7">CBS 7876</strain>
    </source>
</reference>
<dbReference type="InterPro" id="IPR035639">
    <property type="entry name" value="CPSF2_MBL"/>
</dbReference>
<dbReference type="InterPro" id="IPR025069">
    <property type="entry name" value="Cpsf2_C"/>
</dbReference>
<organism evidence="7 8">
    <name type="scientific">Malassezia obtusa</name>
    <dbReference type="NCBI Taxonomy" id="76774"/>
    <lineage>
        <taxon>Eukaryota</taxon>
        <taxon>Fungi</taxon>
        <taxon>Dikarya</taxon>
        <taxon>Basidiomycota</taxon>
        <taxon>Ustilaginomycotina</taxon>
        <taxon>Malasseziomycetes</taxon>
        <taxon>Malasseziales</taxon>
        <taxon>Malasseziaceae</taxon>
        <taxon>Malassezia</taxon>
    </lineage>
</organism>
<feature type="compositionally biased region" description="Basic and acidic residues" evidence="5">
    <location>
        <begin position="595"/>
        <end position="605"/>
    </location>
</feature>
<dbReference type="GO" id="GO:0003723">
    <property type="term" value="F:RNA binding"/>
    <property type="evidence" value="ECO:0007669"/>
    <property type="project" value="UniProtKB-KW"/>
</dbReference>
<accession>A0AAF0E497</accession>
<dbReference type="SUPFAM" id="SSF56281">
    <property type="entry name" value="Metallo-hydrolase/oxidoreductase"/>
    <property type="match status" value="1"/>
</dbReference>
<dbReference type="InterPro" id="IPR001279">
    <property type="entry name" value="Metallo-B-lactamas"/>
</dbReference>
<keyword evidence="2 4" id="KW-0507">mRNA processing</keyword>
<comment type="similarity">
    <text evidence="4">Belongs to the metallo-beta-lactamase superfamily. RNA-metabolizing metallo-beta-lactamase-like family. CPSF2/YSH1 subfamily.</text>
</comment>
<comment type="subcellular location">
    <subcellularLocation>
        <location evidence="1 4">Nucleus</location>
    </subcellularLocation>
</comment>
<dbReference type="Proteomes" id="UP001214603">
    <property type="component" value="Chromosome 3"/>
</dbReference>
<evidence type="ECO:0000256" key="1">
    <source>
        <dbReference type="ARBA" id="ARBA00004123"/>
    </source>
</evidence>
<feature type="region of interest" description="Disordered" evidence="5">
    <location>
        <begin position="725"/>
        <end position="756"/>
    </location>
</feature>
<evidence type="ECO:0000256" key="3">
    <source>
        <dbReference type="ARBA" id="ARBA00023242"/>
    </source>
</evidence>
<evidence type="ECO:0000256" key="2">
    <source>
        <dbReference type="ARBA" id="ARBA00022664"/>
    </source>
</evidence>
<dbReference type="InterPro" id="IPR022712">
    <property type="entry name" value="Beta_Casp"/>
</dbReference>
<dbReference type="InterPro" id="IPR027075">
    <property type="entry name" value="CPSF2"/>
</dbReference>
<protein>
    <recommendedName>
        <fullName evidence="4">Cleavage and polyadenylation specificity factor subunit 2</fullName>
    </recommendedName>
    <alternativeName>
        <fullName evidence="4">Cleavage and polyadenylation specificity factor 100 kDa subunit</fullName>
    </alternativeName>
</protein>
<keyword evidence="4" id="KW-0694">RNA-binding</keyword>
<dbReference type="InterPro" id="IPR036866">
    <property type="entry name" value="RibonucZ/Hydroxyglut_hydro"/>
</dbReference>
<dbReference type="EMBL" id="CP119936">
    <property type="protein sequence ID" value="WFD03252.1"/>
    <property type="molecule type" value="Genomic_DNA"/>
</dbReference>
<dbReference type="PANTHER" id="PTHR45922">
    <property type="entry name" value="CLEAVAGE AND POLYADENYLATION SPECIFICITY FACTOR SUBUNIT 2"/>
    <property type="match status" value="1"/>
</dbReference>
<dbReference type="AlphaFoldDB" id="A0AAF0E497"/>
<dbReference type="GO" id="GO:0005847">
    <property type="term" value="C:mRNA cleavage and polyadenylation specificity factor complex"/>
    <property type="evidence" value="ECO:0007669"/>
    <property type="project" value="InterPro"/>
</dbReference>
<evidence type="ECO:0000256" key="5">
    <source>
        <dbReference type="SAM" id="MobiDB-lite"/>
    </source>
</evidence>
<feature type="domain" description="Beta-Casp" evidence="6">
    <location>
        <begin position="405"/>
        <end position="546"/>
    </location>
</feature>
<evidence type="ECO:0000313" key="8">
    <source>
        <dbReference type="Proteomes" id="UP001214603"/>
    </source>
</evidence>
<dbReference type="SMART" id="SM01027">
    <property type="entry name" value="Beta-Casp"/>
    <property type="match status" value="1"/>
</dbReference>
<evidence type="ECO:0000313" key="7">
    <source>
        <dbReference type="EMBL" id="WFD03252.1"/>
    </source>
</evidence>
<dbReference type="Pfam" id="PF10996">
    <property type="entry name" value="Beta-Casp"/>
    <property type="match status" value="1"/>
</dbReference>
<evidence type="ECO:0000259" key="6">
    <source>
        <dbReference type="SMART" id="SM01027"/>
    </source>
</evidence>
<feature type="region of interest" description="Disordered" evidence="5">
    <location>
        <begin position="595"/>
        <end position="646"/>
    </location>
</feature>
<dbReference type="Gene3D" id="3.60.15.10">
    <property type="entry name" value="Ribonuclease Z/Hydroxyacylglutathione hydrolase-like"/>
    <property type="match status" value="1"/>
</dbReference>
<dbReference type="Pfam" id="PF13299">
    <property type="entry name" value="CPSF100_C"/>
    <property type="match status" value="1"/>
</dbReference>
<sequence length="984" mass="108996">MHLFLPEKESRLYDDEGFNDIPPTVYRTRQRRLHQAALAAAHGRAAVLLETLTLFDFQTPTKGRTVDGREVLMPFAVVVMDATSIYCVTSQSIEREAVDLVWLRTSTSSAMLEFTPLAGPFRHADGKGKQREVESIEQPKAVSYLVEIDGCRILLDCGAPEDFVFDEASGAASDDAPSTMHPDLLGTLPQVLERIAPTIDVVLLTHAELSHLGFYAYARAHYGLQATVYATLPVQTMGRLVMQEAVRAWGAEVEPGAARLLPTETEVDDAFDAIRTLRFLQPTPLDGKSAGLVLTAYNAGHSLGGTVWKLRSPSVGTVVMALDWNHSRERHLDRTALLPTAHTPFQDTHKVDSVGRADVLITDIERGSLTNSGRKDRDAALLDRIHQTLQGGHSVLIPVDSAARLLELLVLLDQHWSYAYQHQRFPLCLVSHTGQEFVERARTFIEWMSREWAAQMLSDDGGKSRRRNRQPAAIKSPLDFPYLRYFASVEALRNAVTPSQAKVVLATPASLTHGPARLLLAEFLADPDALVLLTSRGEPGSVLRTLWERWNARQADADAWRRGKVGAPAAVGGQLSYELRRRIRLTGEELRAHLEREQQAKEQEAQTKAPQRARPQLEADEDGGASSSDSSDDEEPATDRDAHRLLMSTRDIAPERLAAAEGRQEISFDIFLRGLASRAPAYPTAEEEAYGAGVHYRMFPFIERKRKVDMYGEAIDTSKWLSRRRRLEEEQEDQLDPTRHAPRDEHKHVAQPEPPSKYVAEPMSVAVRCHVMFVDLQGLNDGRALKMLLPQLQPRRLIMVNGDAATNADLYAMLSAARGFSSELFLPAIGTTVRIGELTHSYSVKLADTLLGPARWSMIEDYNVSPLRALPEFSADAEVPTLVQDEHAGDSTASAPTTLYIGDLKLSALKAHLAREHRIRADFAGEGVLVCDGAPSVGRRTSEANRSVTVKKEGAGQIVIEGNLSTGLRRIRESVYDLYAQVHQ</sequence>
<proteinExistence type="inferred from homology"/>
<evidence type="ECO:0000256" key="4">
    <source>
        <dbReference type="RuleBase" id="RU365006"/>
    </source>
</evidence>
<dbReference type="CDD" id="cd16293">
    <property type="entry name" value="CPSF2-like_MBL-fold"/>
    <property type="match status" value="1"/>
</dbReference>
<keyword evidence="8" id="KW-1185">Reference proteome</keyword>
<dbReference type="PANTHER" id="PTHR45922:SF1">
    <property type="entry name" value="CLEAVAGE AND POLYADENYLATION SPECIFICITY FACTOR SUBUNIT 2"/>
    <property type="match status" value="1"/>
</dbReference>
<feature type="compositionally biased region" description="Basic and acidic residues" evidence="5">
    <location>
        <begin position="736"/>
        <end position="750"/>
    </location>
</feature>
<gene>
    <name evidence="7" type="ORF">MOBT1_001941</name>
</gene>